<dbReference type="PANTHER" id="PTHR37534:SF15">
    <property type="entry name" value="ZN(II)2CYS6 TRANSCRIPTION FACTOR (EUROFUNG)"/>
    <property type="match status" value="1"/>
</dbReference>
<dbReference type="STRING" id="1095630.A0A2J6SVJ6"/>
<sequence length="664" mass="75371">MESAFRVPTSLPDGNREYARRYTSDEWEAMKPKIQQLYVQDEKTLQQVIHILEREYGFTASEKQLKSRISKWRFDVKNVKGDTMVQMARARLRRKRVDGKDSVFRVNKKAVADRNINRYLKRNNVSEEDLLSMTSPIDAPSPAFSVFSPRPDSPSDTSVHAALSVSNATSSTEEFVILDLNADSGALEANTMSNHLAYSRHNQLPASSQQSLRALTMSHPQSLDVSRYAYFTTLPGSIQDLPDSPEVLLWRFREQICPMLSVTNGQNNNMWQTLVLPRVHNSQSLCLAISAMTALHISTGRSDIQLHARGMNLMLQSLRALRSELGGQTRKIATLATVLILASWTSWNEGLHLGRKHVKGALVVLWELWSQSVKITSGSAPIDPISLAFLATTGFYMDARSSVVHAAMAKDDYKMIRKIIPEMPTPVETYLGKFEGNLSSIPLDPWMFCAGRVFRFMKRAADLCYEVRMASSASSTNITEAVALAREIEAWTPNALVYFPSSSRLHVSGLDERYMIHTAKAYRYVTLLYLRQAVPEMPNISIQQLARDTIRHLSSCPPSSTIALAQVYPLFVAGCEASSNEERQWVKERWAAMIARMRVTNVYKCWEITQEVWKRRDAYQQRRSGNSANHLQQPMFQCLGDTENIEGRLHWAQIMKDWDWEVSF</sequence>
<dbReference type="GO" id="GO:0045944">
    <property type="term" value="P:positive regulation of transcription by RNA polymerase II"/>
    <property type="evidence" value="ECO:0007669"/>
    <property type="project" value="TreeGrafter"/>
</dbReference>
<keyword evidence="2" id="KW-0539">Nucleus</keyword>
<evidence type="ECO:0000256" key="1">
    <source>
        <dbReference type="ARBA" id="ARBA00004123"/>
    </source>
</evidence>
<dbReference type="AlphaFoldDB" id="A0A2J6SVJ6"/>
<name>A0A2J6SVJ6_9HELO</name>
<evidence type="ECO:0000256" key="2">
    <source>
        <dbReference type="ARBA" id="ARBA00023242"/>
    </source>
</evidence>
<dbReference type="InterPro" id="IPR021858">
    <property type="entry name" value="Fun_TF"/>
</dbReference>
<dbReference type="Pfam" id="PF14420">
    <property type="entry name" value="Clr5"/>
    <property type="match status" value="1"/>
</dbReference>
<organism evidence="4 5">
    <name type="scientific">Hyaloscypha bicolor E</name>
    <dbReference type="NCBI Taxonomy" id="1095630"/>
    <lineage>
        <taxon>Eukaryota</taxon>
        <taxon>Fungi</taxon>
        <taxon>Dikarya</taxon>
        <taxon>Ascomycota</taxon>
        <taxon>Pezizomycotina</taxon>
        <taxon>Leotiomycetes</taxon>
        <taxon>Helotiales</taxon>
        <taxon>Hyaloscyphaceae</taxon>
        <taxon>Hyaloscypha</taxon>
        <taxon>Hyaloscypha bicolor</taxon>
    </lineage>
</organism>
<dbReference type="Proteomes" id="UP000235371">
    <property type="component" value="Unassembled WGS sequence"/>
</dbReference>
<feature type="domain" description="Clr5" evidence="3">
    <location>
        <begin position="24"/>
        <end position="75"/>
    </location>
</feature>
<evidence type="ECO:0000313" key="4">
    <source>
        <dbReference type="EMBL" id="PMD54796.1"/>
    </source>
</evidence>
<dbReference type="GeneID" id="36586510"/>
<dbReference type="PANTHER" id="PTHR37534">
    <property type="entry name" value="TRANSCRIPTIONAL ACTIVATOR PROTEIN UGA3"/>
    <property type="match status" value="1"/>
</dbReference>
<proteinExistence type="predicted"/>
<reference evidence="4 5" key="1">
    <citation type="submission" date="2016-04" db="EMBL/GenBank/DDBJ databases">
        <title>A degradative enzymes factory behind the ericoid mycorrhizal symbiosis.</title>
        <authorList>
            <consortium name="DOE Joint Genome Institute"/>
            <person name="Martino E."/>
            <person name="Morin E."/>
            <person name="Grelet G."/>
            <person name="Kuo A."/>
            <person name="Kohler A."/>
            <person name="Daghino S."/>
            <person name="Barry K."/>
            <person name="Choi C."/>
            <person name="Cichocki N."/>
            <person name="Clum A."/>
            <person name="Copeland A."/>
            <person name="Hainaut M."/>
            <person name="Haridas S."/>
            <person name="Labutti K."/>
            <person name="Lindquist E."/>
            <person name="Lipzen A."/>
            <person name="Khouja H.-R."/>
            <person name="Murat C."/>
            <person name="Ohm R."/>
            <person name="Olson A."/>
            <person name="Spatafora J."/>
            <person name="Veneault-Fourrey C."/>
            <person name="Henrissat B."/>
            <person name="Grigoriev I."/>
            <person name="Martin F."/>
            <person name="Perotto S."/>
        </authorList>
    </citation>
    <scope>NUCLEOTIDE SEQUENCE [LARGE SCALE GENOMIC DNA]</scope>
    <source>
        <strain evidence="4 5">E</strain>
    </source>
</reference>
<dbReference type="GO" id="GO:0005634">
    <property type="term" value="C:nucleus"/>
    <property type="evidence" value="ECO:0007669"/>
    <property type="project" value="UniProtKB-SubCell"/>
</dbReference>
<gene>
    <name evidence="4" type="ORF">K444DRAFT_596528</name>
</gene>
<dbReference type="EMBL" id="KZ613856">
    <property type="protein sequence ID" value="PMD54796.1"/>
    <property type="molecule type" value="Genomic_DNA"/>
</dbReference>
<evidence type="ECO:0000313" key="5">
    <source>
        <dbReference type="Proteomes" id="UP000235371"/>
    </source>
</evidence>
<accession>A0A2J6SVJ6</accession>
<dbReference type="InterPro" id="IPR025676">
    <property type="entry name" value="Clr5_dom"/>
</dbReference>
<dbReference type="RefSeq" id="XP_024731700.1">
    <property type="nucleotide sequence ID" value="XM_024878433.1"/>
</dbReference>
<protein>
    <recommendedName>
        <fullName evidence="3">Clr5 domain-containing protein</fullName>
    </recommendedName>
</protein>
<dbReference type="InParanoid" id="A0A2J6SVJ6"/>
<keyword evidence="5" id="KW-1185">Reference proteome</keyword>
<dbReference type="GO" id="GO:0003700">
    <property type="term" value="F:DNA-binding transcription factor activity"/>
    <property type="evidence" value="ECO:0007669"/>
    <property type="project" value="TreeGrafter"/>
</dbReference>
<dbReference type="OrthoDB" id="5986190at2759"/>
<evidence type="ECO:0000259" key="3">
    <source>
        <dbReference type="Pfam" id="PF14420"/>
    </source>
</evidence>
<dbReference type="Pfam" id="PF11951">
    <property type="entry name" value="Fungal_trans_2"/>
    <property type="match status" value="1"/>
</dbReference>
<dbReference type="GO" id="GO:0000976">
    <property type="term" value="F:transcription cis-regulatory region binding"/>
    <property type="evidence" value="ECO:0007669"/>
    <property type="project" value="TreeGrafter"/>
</dbReference>
<comment type="subcellular location">
    <subcellularLocation>
        <location evidence="1">Nucleus</location>
    </subcellularLocation>
</comment>